<organism evidence="2">
    <name type="scientific">Noctiluca scintillans</name>
    <name type="common">Sea sparkle</name>
    <name type="synonym">Red tide dinoflagellate</name>
    <dbReference type="NCBI Taxonomy" id="2966"/>
    <lineage>
        <taxon>Eukaryota</taxon>
        <taxon>Sar</taxon>
        <taxon>Alveolata</taxon>
        <taxon>Dinophyceae</taxon>
        <taxon>Noctilucales</taxon>
        <taxon>Noctilucaceae</taxon>
        <taxon>Noctiluca</taxon>
    </lineage>
</organism>
<proteinExistence type="predicted"/>
<dbReference type="EMBL" id="HBFQ01048101">
    <property type="protein sequence ID" value="CAD8859999.1"/>
    <property type="molecule type" value="Transcribed_RNA"/>
</dbReference>
<gene>
    <name evidence="2" type="ORF">NSCI0253_LOCUS34353</name>
</gene>
<feature type="region of interest" description="Disordered" evidence="1">
    <location>
        <begin position="44"/>
        <end position="76"/>
    </location>
</feature>
<feature type="compositionally biased region" description="Polar residues" evidence="1">
    <location>
        <begin position="54"/>
        <end position="69"/>
    </location>
</feature>
<feature type="compositionally biased region" description="Acidic residues" evidence="1">
    <location>
        <begin position="121"/>
        <end position="130"/>
    </location>
</feature>
<dbReference type="AlphaFoldDB" id="A0A7S1AN97"/>
<name>A0A7S1AN97_NOCSC</name>
<reference evidence="2" key="1">
    <citation type="submission" date="2021-01" db="EMBL/GenBank/DDBJ databases">
        <authorList>
            <person name="Corre E."/>
            <person name="Pelletier E."/>
            <person name="Niang G."/>
            <person name="Scheremetjew M."/>
            <person name="Finn R."/>
            <person name="Kale V."/>
            <person name="Holt S."/>
            <person name="Cochrane G."/>
            <person name="Meng A."/>
            <person name="Brown T."/>
            <person name="Cohen L."/>
        </authorList>
    </citation>
    <scope>NUCLEOTIDE SEQUENCE</scope>
</reference>
<protein>
    <submittedName>
        <fullName evidence="2">Uncharacterized protein</fullName>
    </submittedName>
</protein>
<accession>A0A7S1AN97</accession>
<evidence type="ECO:0000313" key="2">
    <source>
        <dbReference type="EMBL" id="CAD8859999.1"/>
    </source>
</evidence>
<evidence type="ECO:0000256" key="1">
    <source>
        <dbReference type="SAM" id="MobiDB-lite"/>
    </source>
</evidence>
<feature type="region of interest" description="Disordered" evidence="1">
    <location>
        <begin position="100"/>
        <end position="130"/>
    </location>
</feature>
<sequence length="130" mass="14074">MRFGCNAHTKPRELARKNAFDTICVQEAMRWMSCQKGVAQEGSASSGLEAFEPQGSTSCDPLRQLPSNTKPEEMARKTIDSCSGVPQCLCHTVLRSTSSPIRSGAIAPQDDTDRVTWQNDAGDDDGSTAH</sequence>